<organism evidence="1 2">
    <name type="scientific">Theileria annulata</name>
    <dbReference type="NCBI Taxonomy" id="5874"/>
    <lineage>
        <taxon>Eukaryota</taxon>
        <taxon>Sar</taxon>
        <taxon>Alveolata</taxon>
        <taxon>Apicomplexa</taxon>
        <taxon>Aconoidasida</taxon>
        <taxon>Piroplasmida</taxon>
        <taxon>Theileriidae</taxon>
        <taxon>Theileria</taxon>
    </lineage>
</organism>
<dbReference type="OrthoDB" id="330093at2759"/>
<dbReference type="OMA" id="RRLCMPI"/>
<reference evidence="1 2" key="1">
    <citation type="journal article" date="2005" name="Science">
        <title>Genome of the host-cell transforming parasite Theileria annulata compared with T. parva.</title>
        <authorList>
            <person name="Pain A."/>
            <person name="Renauld H."/>
            <person name="Berriman M."/>
            <person name="Murphy L."/>
            <person name="Yeats C.A."/>
            <person name="Weir W."/>
            <person name="Kerhornou A."/>
            <person name="Aslett M."/>
            <person name="Bishop R."/>
            <person name="Bouchier C."/>
            <person name="Cochet M."/>
            <person name="Coulson R.M.R."/>
            <person name="Cronin A."/>
            <person name="de Villiers E.P."/>
            <person name="Fraser A."/>
            <person name="Fosker N."/>
            <person name="Gardner M."/>
            <person name="Goble A."/>
            <person name="Griffiths-Jones S."/>
            <person name="Harris D.E."/>
            <person name="Katzer F."/>
            <person name="Larke N."/>
            <person name="Lord A."/>
            <person name="Maser P."/>
            <person name="McKellar S."/>
            <person name="Mooney P."/>
            <person name="Morton F."/>
            <person name="Nene V."/>
            <person name="O'Neil S."/>
            <person name="Price C."/>
            <person name="Quail M.A."/>
            <person name="Rabbinowitsch E."/>
            <person name="Rawlings N.D."/>
            <person name="Rutter S."/>
            <person name="Saunders D."/>
            <person name="Seeger K."/>
            <person name="Shah T."/>
            <person name="Squares R."/>
            <person name="Squares S."/>
            <person name="Tivey A."/>
            <person name="Walker A.R."/>
            <person name="Woodward J."/>
            <person name="Dobbelaere D.A.E."/>
            <person name="Langsley G."/>
            <person name="Rajandream M.A."/>
            <person name="McKeever D."/>
            <person name="Shiels B."/>
            <person name="Tait A."/>
            <person name="Barrell B.G."/>
            <person name="Hall N."/>
        </authorList>
    </citation>
    <scope>NUCLEOTIDE SEQUENCE [LARGE SCALE GENOMIC DNA]</scope>
    <source>
        <strain evidence="2">Ankara</strain>
    </source>
</reference>
<dbReference type="VEuPathDB" id="PiroplasmaDB:TA12080"/>
<evidence type="ECO:0000313" key="2">
    <source>
        <dbReference type="Proteomes" id="UP000001950"/>
    </source>
</evidence>
<dbReference type="AlphaFoldDB" id="Q4UDU3"/>
<proteinExistence type="predicted"/>
<evidence type="ECO:0000313" key="1">
    <source>
        <dbReference type="EMBL" id="CAI74746.1"/>
    </source>
</evidence>
<keyword evidence="2" id="KW-1185">Reference proteome</keyword>
<accession>Q4UDU3</accession>
<gene>
    <name evidence="1" type="ORF">TA12080</name>
</gene>
<dbReference type="eggNOG" id="ENOG502SSDH">
    <property type="taxonomic scope" value="Eukaryota"/>
</dbReference>
<dbReference type="InParanoid" id="Q4UDU3"/>
<sequence length="339" mass="39551">MFITRRLLGPGHPVSNPLPVPTLDGPNRYYRFKLRPIRKDYWNVLCFANSEKLRKTSMELINNYLSTGKQLKYLEYKESSNDFMNKNDKIMCPDESSGSEDKFSKETLKPKTKGFWIVYSKRFKESIHLLSVSDIANILKSFHIYNKDSGEYVVAVLELQRRVKELDAKSLLDILWVLSRRLKQNTQKEFFKSIANQVPNVLYSLNGNDIVNLLWNLYNSGYTDVEICNTVYLKFMDYIDELNEQDLSSACMAFGRYGYRNMDLYSKIEPRISKNCNASWGLFMASIDVTGLISERTETFINSLEGSPRWKLKVWKTILNSTNCHEDLKRNVDEHLKNT</sequence>
<dbReference type="Proteomes" id="UP000001950">
    <property type="component" value="Chromosome 2"/>
</dbReference>
<name>Q4UDU3_THEAN</name>
<dbReference type="GeneID" id="3862040"/>
<dbReference type="RefSeq" id="XP_952478.1">
    <property type="nucleotide sequence ID" value="XM_947385.1"/>
</dbReference>
<dbReference type="EMBL" id="CR940348">
    <property type="protein sequence ID" value="CAI74746.1"/>
    <property type="molecule type" value="Genomic_DNA"/>
</dbReference>
<dbReference type="KEGG" id="tan:TA12080"/>
<protein>
    <submittedName>
        <fullName evidence="1">Uncharacterized protein</fullName>
    </submittedName>
</protein>